<accession>A0A7K4DKR1</accession>
<evidence type="ECO:0000313" key="2">
    <source>
        <dbReference type="Proteomes" id="UP000591058"/>
    </source>
</evidence>
<gene>
    <name evidence="1" type="ORF">HG719_01270</name>
</gene>
<dbReference type="EMBL" id="JABBYL010000006">
    <property type="protein sequence ID" value="NMO08464.1"/>
    <property type="molecule type" value="Genomic_DNA"/>
</dbReference>
<proteinExistence type="predicted"/>
<dbReference type="AlphaFoldDB" id="A0A7K4DKR1"/>
<reference evidence="1 2" key="1">
    <citation type="submission" date="2020-04" db="EMBL/GenBank/DDBJ databases">
        <title>Draft genome of Methanobacterium subterraneum isolated from animal feces.</title>
        <authorList>
            <person name="Ouboter H.T."/>
            <person name="Berger S."/>
            <person name="Gungor E."/>
            <person name="Jetten M.S.M."/>
            <person name="Welte C.U."/>
        </authorList>
    </citation>
    <scope>NUCLEOTIDE SEQUENCE [LARGE SCALE GENOMIC DNA]</scope>
    <source>
        <strain evidence="1">HO_2020</strain>
    </source>
</reference>
<evidence type="ECO:0000313" key="1">
    <source>
        <dbReference type="EMBL" id="NMO08464.1"/>
    </source>
</evidence>
<comment type="caution">
    <text evidence="1">The sequence shown here is derived from an EMBL/GenBank/DDBJ whole genome shotgun (WGS) entry which is preliminary data.</text>
</comment>
<protein>
    <submittedName>
        <fullName evidence="1">Uncharacterized protein</fullName>
    </submittedName>
</protein>
<organism evidence="1 2">
    <name type="scientific">Methanobacterium subterraneum</name>
    <dbReference type="NCBI Taxonomy" id="59277"/>
    <lineage>
        <taxon>Archaea</taxon>
        <taxon>Methanobacteriati</taxon>
        <taxon>Methanobacteriota</taxon>
        <taxon>Methanomada group</taxon>
        <taxon>Methanobacteria</taxon>
        <taxon>Methanobacteriales</taxon>
        <taxon>Methanobacteriaceae</taxon>
        <taxon>Methanobacterium</taxon>
    </lineage>
</organism>
<dbReference type="Proteomes" id="UP000591058">
    <property type="component" value="Unassembled WGS sequence"/>
</dbReference>
<name>A0A7K4DKR1_9EURY</name>
<sequence>MIILDNFRAHHTKLTTETAGKLNIDLLFLPTIPSTTQSNKIHLEKSERKLSPLSIKTKEQLRKLIEKTSKMLTIVKLCQKVD</sequence>